<sequence>MAGFENRLSRRKGKHGGDTFRLDTKNKTPEENIIEILQGLYSKKSFHNDASPTNKNLPSEFRLGFRIQRSSSDSYRWSYLEALVTLLNKEDKNNLGFTSDELMTCIRISLVDESIVIRAAALRVLRYLIRTESDVATFNTLKLPYLVIRSMDLMLHNEEERAQALKVVRRVIAVVGAIEQGQRRHRAAYIDPGLLRCLAAVARAGTAGDGNSNRLARPAIATLAEICVLNPDLFITCGGVTAVTRQLAECATPRMAEALCGVLLHTLNDPKSRIAARIDLTCLNSPYCDFQFKPAGSDSSRDEREMRFTCSRLALLCVLRSWPGLLHFCHPYSTGGLRALVAALYLPRLEVRKAILDLLYELVGLPQPEWTDEISVALDAVDPSDFQDSWRLNEGFVVAEGTAILPHLGATGSDILEIHLALLLQCFLEAGLLDGLAEVIVTSDTFISVRATVLLGQLLHLVHLFLPPQICSVTPALPSLIAQASAGKPQALAAVAALRRLHSMLEARPASNSLFLDHIIQYCSGAYQTKIEDTSKSRKEKDNASMAKPKHQDLHRDSIEFLNESDTEIEPKQRHSVGSRADVPMRNVSALVKSKSVSSRTSGAVSKVTKSTKFFSLFERDSDSLIRSSFVMQNKDGNTWNWEIIRTILKETESAPLLNLNDSGHRVWACRIINYLKPSSNKYSHTDLSTTCNGHSATRAGCQLIRHLLRHNDIDSQRLLEEFFNDVSRQIEAIETGRKAHECLFSPQHMCNTMCQMYFLFIGQLCHTHSGLKLFKQTRLYENLLELSTKTHHSCYVKLVISSLDYTLDSSPRDILAKTLTCNIIASRLYATQFLNVLLRASRKSRDLVRKKTKLKKNIVHDNWKFSHRDEIDSNGGVDMDTWALQMLVGQVKDESKAVVKCALTILEEAYSVPMYMEKLMTMRDTLRQNCRVERGAAPAAAAAAGDRAYLLWLGLEATAAARAADAGSVGFVKKHLDFWNKSYNYRYVRLVEAVVHEALTPAEGSRRPRSARRSARPPPHLLAALAAACRRGAPPAFLKGLLAACLPHHYKILQRKKCVTEQEIVDLKASLWAVGNTAVTPQGLQQLMNLSNGFLEDSVPIHIVRLAKYSPVYSVRATAFYVLGLIGSTYDGANLLADLGWLCVRHTRHDQFPVIPDENFAQMMDPNDNTFVTSPDRRFFDIDLSEHSDHTDQSMAESIHSEHAKLNRTIGSISVEQEKDQDEVDFKTNFLERPYKRKSHTLPTQGSNSHERSLTESRTVDILSTSYERGPYRMENKFGRMNSLDHTHEGRVRNTSESSTSGVSSCDSFLGKYTIPDRVLKLSPIPSSSSLQARGAGPPRPRAPQRRTSTSSYTATDVGSSPPTAMDLSGYATLQSLNKHRRPHYVSESAAMCSSDIDVISWLPYDSNQRAKPFSSLRDRAKSTRERMTKLSLLEYDWKPLTRGESSQRMSAPSNSSVPAIPTGPRPLYYMGICLPRNLLDLFPMENEGKEVEGDVDKSGNRVGSYLGDYTAADNRTRTPDTHNLNIHKDIHTTSITTNIRTTSSTLTTTTVTNTPEPKIRIESTKTNTESPKIDSENKKEKQIDINKEIDSKTDKKVESVKEDYSVGGSASRVSSKVWRHSAADCLACVKTRPPSSHELREAFFAGLENPAVEPTEGSSAQAQLLQHVLFMSNPIHLKQARSALLALKQRHPDVFRSPCVYSDVCALLSRDTYMLYARRILQELFLDTNFDCFHTEPAAILARHPPLTLQPTMEITQ</sequence>
<evidence type="ECO:0000256" key="2">
    <source>
        <dbReference type="SAM" id="MobiDB-lite"/>
    </source>
</evidence>
<dbReference type="SMART" id="SM01308">
    <property type="entry name" value="RICTOR_N"/>
    <property type="match status" value="1"/>
</dbReference>
<dbReference type="Pfam" id="PF14666">
    <property type="entry name" value="RICTOR_M"/>
    <property type="match status" value="1"/>
</dbReference>
<evidence type="ECO:0000259" key="3">
    <source>
        <dbReference type="SMART" id="SM01307"/>
    </source>
</evidence>
<feature type="region of interest" description="Disordered" evidence="2">
    <location>
        <begin position="534"/>
        <end position="556"/>
    </location>
</feature>
<dbReference type="PANTHER" id="PTHR13298">
    <property type="entry name" value="CYTOSOLIC REGULATOR PIANISSIMO"/>
    <property type="match status" value="1"/>
</dbReference>
<dbReference type="SMART" id="SM01310">
    <property type="entry name" value="RICTOR_V"/>
    <property type="match status" value="1"/>
</dbReference>
<dbReference type="SMART" id="SM01307">
    <property type="entry name" value="RICTOR_M"/>
    <property type="match status" value="1"/>
</dbReference>
<dbReference type="InterPro" id="IPR029453">
    <property type="entry name" value="Rictor_IV"/>
</dbReference>
<name>A0A8J9W713_9NEOP</name>
<feature type="region of interest" description="Disordered" evidence="2">
    <location>
        <begin position="1236"/>
        <end position="1259"/>
    </location>
</feature>
<feature type="compositionally biased region" description="Basic and acidic residues" evidence="2">
    <location>
        <begin position="534"/>
        <end position="543"/>
    </location>
</feature>
<dbReference type="EMBL" id="OV170227">
    <property type="protein sequence ID" value="CAH0727752.1"/>
    <property type="molecule type" value="Genomic_DNA"/>
</dbReference>
<dbReference type="GO" id="GO:0038203">
    <property type="term" value="P:TORC2 signaling"/>
    <property type="evidence" value="ECO:0007669"/>
    <property type="project" value="TreeGrafter"/>
</dbReference>
<keyword evidence="7" id="KW-1185">Reference proteome</keyword>
<dbReference type="Proteomes" id="UP000838878">
    <property type="component" value="Chromosome 7"/>
</dbReference>
<feature type="compositionally biased region" description="Basic and acidic residues" evidence="2">
    <location>
        <begin position="1282"/>
        <end position="1295"/>
    </location>
</feature>
<feature type="domain" description="Rapamycin-insensitive companion of mTOR N-terminal" evidence="4">
    <location>
        <begin position="77"/>
        <end position="467"/>
    </location>
</feature>
<evidence type="ECO:0000259" key="5">
    <source>
        <dbReference type="SMART" id="SM01310"/>
    </source>
</evidence>
<feature type="region of interest" description="Disordered" evidence="2">
    <location>
        <begin position="1282"/>
        <end position="1307"/>
    </location>
</feature>
<dbReference type="SUPFAM" id="SSF48371">
    <property type="entry name" value="ARM repeat"/>
    <property type="match status" value="1"/>
</dbReference>
<dbReference type="GO" id="GO:0031932">
    <property type="term" value="C:TORC2 complex"/>
    <property type="evidence" value="ECO:0007669"/>
    <property type="project" value="InterPro"/>
</dbReference>
<feature type="compositionally biased region" description="Low complexity" evidence="2">
    <location>
        <begin position="1297"/>
        <end position="1307"/>
    </location>
</feature>
<dbReference type="InterPro" id="IPR016024">
    <property type="entry name" value="ARM-type_fold"/>
</dbReference>
<feature type="region of interest" description="Disordered" evidence="2">
    <location>
        <begin position="1"/>
        <end position="24"/>
    </location>
</feature>
<evidence type="ECO:0008006" key="8">
    <source>
        <dbReference type="Google" id="ProtNLM"/>
    </source>
</evidence>
<dbReference type="OrthoDB" id="271111at2759"/>
<reference evidence="6" key="1">
    <citation type="submission" date="2021-12" db="EMBL/GenBank/DDBJ databases">
        <authorList>
            <person name="Martin H S."/>
        </authorList>
    </citation>
    <scope>NUCLEOTIDE SEQUENCE</scope>
</reference>
<dbReference type="InterPro" id="IPR029452">
    <property type="entry name" value="RICTOR_V"/>
</dbReference>
<evidence type="ECO:0000256" key="1">
    <source>
        <dbReference type="ARBA" id="ARBA00008878"/>
    </source>
</evidence>
<feature type="compositionally biased region" description="Low complexity" evidence="2">
    <location>
        <begin position="1324"/>
        <end position="1338"/>
    </location>
</feature>
<protein>
    <recommendedName>
        <fullName evidence="8">Rapamycin-insensitive companion of mTOR</fullName>
    </recommendedName>
</protein>
<dbReference type="PANTHER" id="PTHR13298:SF11">
    <property type="entry name" value="RAPAMYCIN-INSENSITIVE COMPANION OF MTOR"/>
    <property type="match status" value="1"/>
</dbReference>
<dbReference type="Pfam" id="PF14663">
    <property type="entry name" value="RasGEF_N_2"/>
    <property type="match status" value="1"/>
</dbReference>
<dbReference type="Gene3D" id="1.25.10.10">
    <property type="entry name" value="Leucine-rich Repeat Variant"/>
    <property type="match status" value="1"/>
</dbReference>
<evidence type="ECO:0000313" key="7">
    <source>
        <dbReference type="Proteomes" id="UP000838878"/>
    </source>
</evidence>
<dbReference type="InterPro" id="IPR028268">
    <property type="entry name" value="Pianissimo_fam"/>
</dbReference>
<feature type="domain" description="Rapamycin-insensitive companion of mTOR middle" evidence="3">
    <location>
        <begin position="617"/>
        <end position="841"/>
    </location>
</feature>
<dbReference type="Pfam" id="PF14668">
    <property type="entry name" value="RICTOR_V"/>
    <property type="match status" value="1"/>
</dbReference>
<dbReference type="GO" id="GO:0051897">
    <property type="term" value="P:positive regulation of phosphatidylinositol 3-kinase/protein kinase B signal transduction"/>
    <property type="evidence" value="ECO:0007669"/>
    <property type="project" value="TreeGrafter"/>
</dbReference>
<comment type="similarity">
    <text evidence="1">Belongs to the RICTOR family.</text>
</comment>
<dbReference type="Pfam" id="PF14664">
    <property type="entry name" value="RICTOR_N"/>
    <property type="match status" value="1"/>
</dbReference>
<accession>A0A8J9W713</accession>
<feature type="non-terminal residue" evidence="6">
    <location>
        <position position="1759"/>
    </location>
</feature>
<feature type="compositionally biased region" description="Basic and acidic residues" evidence="2">
    <location>
        <begin position="15"/>
        <end position="24"/>
    </location>
</feature>
<feature type="domain" description="Rapamycin-insensitive companion of mTOR" evidence="5">
    <location>
        <begin position="1065"/>
        <end position="1144"/>
    </location>
</feature>
<dbReference type="InterPro" id="IPR011989">
    <property type="entry name" value="ARM-like"/>
</dbReference>
<proteinExistence type="inferred from homology"/>
<evidence type="ECO:0000259" key="4">
    <source>
        <dbReference type="SMART" id="SM01308"/>
    </source>
</evidence>
<gene>
    <name evidence="6" type="ORF">BINO364_LOCUS13052</name>
</gene>
<dbReference type="SMART" id="SM01303">
    <property type="entry name" value="RasGEF_N_2"/>
    <property type="match status" value="1"/>
</dbReference>
<feature type="compositionally biased region" description="Basic and acidic residues" evidence="2">
    <location>
        <begin position="1250"/>
        <end position="1259"/>
    </location>
</feature>
<feature type="region of interest" description="Disordered" evidence="2">
    <location>
        <begin position="1324"/>
        <end position="1368"/>
    </location>
</feature>
<feature type="compositionally biased region" description="Polar residues" evidence="2">
    <location>
        <begin position="1349"/>
        <end position="1364"/>
    </location>
</feature>
<organism evidence="6 7">
    <name type="scientific">Brenthis ino</name>
    <name type="common">lesser marbled fritillary</name>
    <dbReference type="NCBI Taxonomy" id="405034"/>
    <lineage>
        <taxon>Eukaryota</taxon>
        <taxon>Metazoa</taxon>
        <taxon>Ecdysozoa</taxon>
        <taxon>Arthropoda</taxon>
        <taxon>Hexapoda</taxon>
        <taxon>Insecta</taxon>
        <taxon>Pterygota</taxon>
        <taxon>Neoptera</taxon>
        <taxon>Endopterygota</taxon>
        <taxon>Lepidoptera</taxon>
        <taxon>Glossata</taxon>
        <taxon>Ditrysia</taxon>
        <taxon>Papilionoidea</taxon>
        <taxon>Nymphalidae</taxon>
        <taxon>Heliconiinae</taxon>
        <taxon>Argynnini</taxon>
        <taxon>Brenthis</taxon>
    </lineage>
</organism>
<dbReference type="GO" id="GO:0043539">
    <property type="term" value="F:protein serine/threonine kinase activator activity"/>
    <property type="evidence" value="ECO:0007669"/>
    <property type="project" value="TreeGrafter"/>
</dbReference>
<evidence type="ECO:0000313" key="6">
    <source>
        <dbReference type="EMBL" id="CAH0727752.1"/>
    </source>
</evidence>
<dbReference type="InterPro" id="IPR029451">
    <property type="entry name" value="RICTOR_M"/>
</dbReference>
<dbReference type="InterPro" id="IPR028267">
    <property type="entry name" value="Pianissimo_N"/>
</dbReference>